<dbReference type="PANTHER" id="PTHR10585">
    <property type="entry name" value="ER LUMEN PROTEIN RETAINING RECEPTOR"/>
    <property type="match status" value="1"/>
</dbReference>
<evidence type="ECO:0000313" key="14">
    <source>
        <dbReference type="Proteomes" id="UP000664169"/>
    </source>
</evidence>
<dbReference type="Pfam" id="PF00810">
    <property type="entry name" value="ER_lumen_recept"/>
    <property type="match status" value="1"/>
</dbReference>
<evidence type="ECO:0000256" key="9">
    <source>
        <dbReference type="ARBA" id="ARBA00023136"/>
    </source>
</evidence>
<evidence type="ECO:0008006" key="15">
    <source>
        <dbReference type="Google" id="ProtNLM"/>
    </source>
</evidence>
<evidence type="ECO:0000256" key="6">
    <source>
        <dbReference type="ARBA" id="ARBA00022892"/>
    </source>
</evidence>
<sequence>MSLNVFRIIADVSHTISKCTLIFAIHANASAEGVSLITQVLYAVVFISRYMDLFWSHPFSYKQHKCGSESDEEPRNIITLGLWNFFLKIFYILSSLYIIFLMMRVYGRTHERERAWKFGYACLGGSLLVAVPAMLALTPSYFWSLFEYIWSFSEVLESVCILPQLLLLRQTTVPTVIDSFYLVTLGCYRFFYIPNWILISKQGCYLPMLSLVFGIVQTAFYLDFAWVYYTRQRVKLRNGALVDGEDFSKGWLVNKILGRAGFKTHDYDGSADSGASLNRDPENAFGAENERTPAAAAASRGGWGKRGVSVSADDDDEVAVPLTKPTNGGASQFEVRTDVFSDLDDDAEEHGDTGSSSQWK</sequence>
<dbReference type="GO" id="GO:0016192">
    <property type="term" value="P:vesicle-mediated transport"/>
    <property type="evidence" value="ECO:0007669"/>
    <property type="project" value="UniProtKB-KW"/>
</dbReference>
<dbReference type="AlphaFoldDB" id="A0A8H3IE92"/>
<accession>A0A8H3IE92</accession>
<evidence type="ECO:0000256" key="12">
    <source>
        <dbReference type="SAM" id="Phobius"/>
    </source>
</evidence>
<evidence type="ECO:0000313" key="13">
    <source>
        <dbReference type="EMBL" id="CAF9910419.1"/>
    </source>
</evidence>
<protein>
    <recommendedName>
        <fullName evidence="15">ER lumen protein retaining receptor</fullName>
    </recommendedName>
</protein>
<evidence type="ECO:0000256" key="2">
    <source>
        <dbReference type="ARBA" id="ARBA00010120"/>
    </source>
</evidence>
<evidence type="ECO:0000256" key="4">
    <source>
        <dbReference type="ARBA" id="ARBA00022692"/>
    </source>
</evidence>
<keyword evidence="7" id="KW-0653">Protein transport</keyword>
<keyword evidence="8 12" id="KW-1133">Transmembrane helix</keyword>
<dbReference type="InterPro" id="IPR000133">
    <property type="entry name" value="ER_ret_rcpt"/>
</dbReference>
<dbReference type="GO" id="GO:0015031">
    <property type="term" value="P:protein transport"/>
    <property type="evidence" value="ECO:0007669"/>
    <property type="project" value="UniProtKB-KW"/>
</dbReference>
<keyword evidence="3" id="KW-0813">Transport</keyword>
<keyword evidence="6" id="KW-0931">ER-Golgi transport</keyword>
<keyword evidence="5" id="KW-0256">Endoplasmic reticulum</keyword>
<evidence type="ECO:0000256" key="1">
    <source>
        <dbReference type="ARBA" id="ARBA00004477"/>
    </source>
</evidence>
<proteinExistence type="inferred from homology"/>
<evidence type="ECO:0000256" key="5">
    <source>
        <dbReference type="ARBA" id="ARBA00022824"/>
    </source>
</evidence>
<feature type="region of interest" description="Disordered" evidence="11">
    <location>
        <begin position="272"/>
        <end position="360"/>
    </location>
</feature>
<keyword evidence="4 12" id="KW-0812">Transmembrane</keyword>
<feature type="transmembrane region" description="Helical" evidence="12">
    <location>
        <begin position="118"/>
        <end position="142"/>
    </location>
</feature>
<evidence type="ECO:0000256" key="3">
    <source>
        <dbReference type="ARBA" id="ARBA00022448"/>
    </source>
</evidence>
<dbReference type="PRINTS" id="PR00660">
    <property type="entry name" value="ERLUMENR"/>
</dbReference>
<feature type="transmembrane region" description="Helical" evidence="12">
    <location>
        <begin position="85"/>
        <end position="106"/>
    </location>
</feature>
<feature type="transmembrane region" description="Helical" evidence="12">
    <location>
        <begin position="205"/>
        <end position="229"/>
    </location>
</feature>
<comment type="caution">
    <text evidence="13">The sequence shown here is derived from an EMBL/GenBank/DDBJ whole genome shotgun (WGS) entry which is preliminary data.</text>
</comment>
<evidence type="ECO:0000256" key="11">
    <source>
        <dbReference type="SAM" id="MobiDB-lite"/>
    </source>
</evidence>
<comment type="subcellular location">
    <subcellularLocation>
        <location evidence="1">Endoplasmic reticulum membrane</location>
        <topology evidence="1">Multi-pass membrane protein</topology>
    </subcellularLocation>
</comment>
<evidence type="ECO:0000256" key="7">
    <source>
        <dbReference type="ARBA" id="ARBA00022927"/>
    </source>
</evidence>
<evidence type="ECO:0000256" key="10">
    <source>
        <dbReference type="ARBA" id="ARBA00023170"/>
    </source>
</evidence>
<gene>
    <name evidence="13" type="ORF">GOMPHAMPRED_007083</name>
</gene>
<feature type="transmembrane region" description="Helical" evidence="12">
    <location>
        <begin position="21"/>
        <end position="47"/>
    </location>
</feature>
<dbReference type="GO" id="GO:0005789">
    <property type="term" value="C:endoplasmic reticulum membrane"/>
    <property type="evidence" value="ECO:0007669"/>
    <property type="project" value="UniProtKB-SubCell"/>
</dbReference>
<dbReference type="OrthoDB" id="7694678at2759"/>
<name>A0A8H3IE92_9LECA</name>
<dbReference type="GO" id="GO:0046923">
    <property type="term" value="F:ER retention sequence binding"/>
    <property type="evidence" value="ECO:0007669"/>
    <property type="project" value="InterPro"/>
</dbReference>
<keyword evidence="10" id="KW-0675">Receptor</keyword>
<dbReference type="GO" id="GO:0006621">
    <property type="term" value="P:protein retention in ER lumen"/>
    <property type="evidence" value="ECO:0007669"/>
    <property type="project" value="InterPro"/>
</dbReference>
<comment type="similarity">
    <text evidence="2">Belongs to the ERD2 family.</text>
</comment>
<organism evidence="13 14">
    <name type="scientific">Gomphillus americanus</name>
    <dbReference type="NCBI Taxonomy" id="1940652"/>
    <lineage>
        <taxon>Eukaryota</taxon>
        <taxon>Fungi</taxon>
        <taxon>Dikarya</taxon>
        <taxon>Ascomycota</taxon>
        <taxon>Pezizomycotina</taxon>
        <taxon>Lecanoromycetes</taxon>
        <taxon>OSLEUM clade</taxon>
        <taxon>Ostropomycetidae</taxon>
        <taxon>Ostropales</taxon>
        <taxon>Graphidaceae</taxon>
        <taxon>Gomphilloideae</taxon>
        <taxon>Gomphillus</taxon>
    </lineage>
</organism>
<dbReference type="EMBL" id="CAJPDQ010000005">
    <property type="protein sequence ID" value="CAF9910419.1"/>
    <property type="molecule type" value="Genomic_DNA"/>
</dbReference>
<reference evidence="13" key="1">
    <citation type="submission" date="2021-03" db="EMBL/GenBank/DDBJ databases">
        <authorList>
            <person name="Tagirdzhanova G."/>
        </authorList>
    </citation>
    <scope>NUCLEOTIDE SEQUENCE</scope>
</reference>
<keyword evidence="14" id="KW-1185">Reference proteome</keyword>
<dbReference type="Proteomes" id="UP000664169">
    <property type="component" value="Unassembled WGS sequence"/>
</dbReference>
<evidence type="ECO:0000256" key="8">
    <source>
        <dbReference type="ARBA" id="ARBA00022989"/>
    </source>
</evidence>
<feature type="transmembrane region" description="Helical" evidence="12">
    <location>
        <begin position="180"/>
        <end position="199"/>
    </location>
</feature>
<keyword evidence="9 12" id="KW-0472">Membrane</keyword>